<protein>
    <recommendedName>
        <fullName evidence="1">non-specific serine/threonine protein kinase</fullName>
        <ecNumber evidence="1">2.7.11.1</ecNumber>
    </recommendedName>
</protein>
<keyword evidence="2" id="KW-0808">Transferase</keyword>
<keyword evidence="11" id="KW-1185">Reference proteome</keyword>
<dbReference type="PANTHER" id="PTHR43671:SF13">
    <property type="entry name" value="SERINE_THREONINE-PROTEIN KINASE NEK2"/>
    <property type="match status" value="1"/>
</dbReference>
<organism evidence="10 11">
    <name type="scientific">Neocucurbitaria cava</name>
    <dbReference type="NCBI Taxonomy" id="798079"/>
    <lineage>
        <taxon>Eukaryota</taxon>
        <taxon>Fungi</taxon>
        <taxon>Dikarya</taxon>
        <taxon>Ascomycota</taxon>
        <taxon>Pezizomycotina</taxon>
        <taxon>Dothideomycetes</taxon>
        <taxon>Pleosporomycetidae</taxon>
        <taxon>Pleosporales</taxon>
        <taxon>Pleosporineae</taxon>
        <taxon>Cucurbitariaceae</taxon>
        <taxon>Neocucurbitaria</taxon>
    </lineage>
</organism>
<evidence type="ECO:0000256" key="7">
    <source>
        <dbReference type="SAM" id="MobiDB-lite"/>
    </source>
</evidence>
<reference evidence="10" key="1">
    <citation type="submission" date="2022-10" db="EMBL/GenBank/DDBJ databases">
        <title>Tapping the CABI collections for fungal endophytes: first genome assemblies for Collariella, Neodidymelliopsis, Ascochyta clinopodiicola, Didymella pomorum, Didymosphaeria variabile, Neocosmospora piperis and Neocucurbitaria cava.</title>
        <authorList>
            <person name="Hill R."/>
        </authorList>
    </citation>
    <scope>NUCLEOTIDE SEQUENCE</scope>
    <source>
        <strain evidence="10">IMI 356814</strain>
    </source>
</reference>
<dbReference type="InterPro" id="IPR013087">
    <property type="entry name" value="Znf_C2H2_type"/>
</dbReference>
<evidence type="ECO:0000256" key="6">
    <source>
        <dbReference type="PROSITE-ProRule" id="PRU00042"/>
    </source>
</evidence>
<dbReference type="Proteomes" id="UP001140560">
    <property type="component" value="Unassembled WGS sequence"/>
</dbReference>
<keyword evidence="6" id="KW-0862">Zinc</keyword>
<keyword evidence="4" id="KW-0418">Kinase</keyword>
<evidence type="ECO:0000256" key="2">
    <source>
        <dbReference type="ARBA" id="ARBA00022679"/>
    </source>
</evidence>
<keyword evidence="6" id="KW-0863">Zinc-finger</keyword>
<dbReference type="Gene3D" id="1.10.510.10">
    <property type="entry name" value="Transferase(Phosphotransferase) domain 1"/>
    <property type="match status" value="1"/>
</dbReference>
<accession>A0A9W9CQE2</accession>
<dbReference type="OrthoDB" id="310217at2759"/>
<name>A0A9W9CQE2_9PLEO</name>
<feature type="compositionally biased region" description="Pro residues" evidence="7">
    <location>
        <begin position="474"/>
        <end position="490"/>
    </location>
</feature>
<dbReference type="GO" id="GO:0004674">
    <property type="term" value="F:protein serine/threonine kinase activity"/>
    <property type="evidence" value="ECO:0007669"/>
    <property type="project" value="UniProtKB-EC"/>
</dbReference>
<feature type="domain" description="Protein kinase" evidence="8">
    <location>
        <begin position="1"/>
        <end position="118"/>
    </location>
</feature>
<dbReference type="SUPFAM" id="SSF56112">
    <property type="entry name" value="Protein kinase-like (PK-like)"/>
    <property type="match status" value="1"/>
</dbReference>
<evidence type="ECO:0000256" key="3">
    <source>
        <dbReference type="ARBA" id="ARBA00022741"/>
    </source>
</evidence>
<dbReference type="GO" id="GO:0005524">
    <property type="term" value="F:ATP binding"/>
    <property type="evidence" value="ECO:0007669"/>
    <property type="project" value="UniProtKB-KW"/>
</dbReference>
<dbReference type="GO" id="GO:0008270">
    <property type="term" value="F:zinc ion binding"/>
    <property type="evidence" value="ECO:0007669"/>
    <property type="project" value="UniProtKB-KW"/>
</dbReference>
<proteinExistence type="predicted"/>
<dbReference type="InterPro" id="IPR011009">
    <property type="entry name" value="Kinase-like_dom_sf"/>
</dbReference>
<gene>
    <name evidence="10" type="ORF">N0V83_001412</name>
</gene>
<feature type="domain" description="C2H2-type" evidence="9">
    <location>
        <begin position="128"/>
        <end position="161"/>
    </location>
</feature>
<keyword evidence="3" id="KW-0547">Nucleotide-binding</keyword>
<evidence type="ECO:0000259" key="9">
    <source>
        <dbReference type="PROSITE" id="PS50157"/>
    </source>
</evidence>
<feature type="compositionally biased region" description="Basic and acidic residues" evidence="7">
    <location>
        <begin position="142"/>
        <end position="152"/>
    </location>
</feature>
<evidence type="ECO:0000256" key="4">
    <source>
        <dbReference type="ARBA" id="ARBA00022777"/>
    </source>
</evidence>
<evidence type="ECO:0000256" key="5">
    <source>
        <dbReference type="ARBA" id="ARBA00022840"/>
    </source>
</evidence>
<dbReference type="EMBL" id="JAPEUY010000002">
    <property type="protein sequence ID" value="KAJ4376131.1"/>
    <property type="molecule type" value="Genomic_DNA"/>
</dbReference>
<evidence type="ECO:0000313" key="11">
    <source>
        <dbReference type="Proteomes" id="UP001140560"/>
    </source>
</evidence>
<keyword evidence="6" id="KW-0479">Metal-binding</keyword>
<dbReference type="InterPro" id="IPR000719">
    <property type="entry name" value="Prot_kinase_dom"/>
</dbReference>
<feature type="region of interest" description="Disordered" evidence="7">
    <location>
        <begin position="464"/>
        <end position="558"/>
    </location>
</feature>
<dbReference type="PROSITE" id="PS50011">
    <property type="entry name" value="PROTEIN_KINASE_DOM"/>
    <property type="match status" value="1"/>
</dbReference>
<sequence>MKPMNVLLRKPWNPLTQRDVSDLFVADFGIASQVQTIGTRLTAQRGTPGYEAPEIRGQGYQAAFSQKSDNPMVLDDIKPSDISPDYSIDLLGLICTMLDSDREQRPNATQVKEKLAALALQLFPPASLHCKSCHQSFPSKSQLDKHLKDRGNPCRYNGQRKPSAIHTPASDDGGLKIRGAAAAPPQHHYEENATEDADPSPCVVCVKHFNSKHRFYAHLHGANHYRGPTSVHKRRAELDLDTEKERAEKREKRLTDWINNQILSRQNTGNADTARIHVSNHEKGLAEHIVPRSLIRTSAVLRAQLNARVICIYFHGSLHVFDLYRAWLNTRNVLTTSELADNNQSEGTTTKEDYICLLCCWGLGHTLQDTLYQDMVASSIIQRVKAWTGTTTVPFVYALTSSMVGIVYGDTAANAPLRRLVVDLAARHGKEADFAHFRQDSAYPAGFIKELMVALGREKERLSAQVQSLRRSQAPPPRASPFPVPSPRRPSTPMERAPTPLFNPDNGRAARQNPPEVSRRNSMPNPSGGAKQVSFQGGRSGPVNDKLEDNEISGNKNSAVLPDECVYHLHTRTGAPCWRAGQ</sequence>
<dbReference type="EC" id="2.7.11.1" evidence="1"/>
<evidence type="ECO:0000256" key="1">
    <source>
        <dbReference type="ARBA" id="ARBA00012513"/>
    </source>
</evidence>
<dbReference type="PANTHER" id="PTHR43671">
    <property type="entry name" value="SERINE/THREONINE-PROTEIN KINASE NEK"/>
    <property type="match status" value="1"/>
</dbReference>
<dbReference type="AlphaFoldDB" id="A0A9W9CQE2"/>
<evidence type="ECO:0000313" key="10">
    <source>
        <dbReference type="EMBL" id="KAJ4376131.1"/>
    </source>
</evidence>
<feature type="region of interest" description="Disordered" evidence="7">
    <location>
        <begin position="141"/>
        <end position="178"/>
    </location>
</feature>
<keyword evidence="5" id="KW-0067">ATP-binding</keyword>
<dbReference type="PROSITE" id="PS50157">
    <property type="entry name" value="ZINC_FINGER_C2H2_2"/>
    <property type="match status" value="1"/>
</dbReference>
<comment type="caution">
    <text evidence="10">The sequence shown here is derived from an EMBL/GenBank/DDBJ whole genome shotgun (WGS) entry which is preliminary data.</text>
</comment>
<dbReference type="InterPro" id="IPR050660">
    <property type="entry name" value="NEK_Ser/Thr_kinase"/>
</dbReference>
<evidence type="ECO:0000259" key="8">
    <source>
        <dbReference type="PROSITE" id="PS50011"/>
    </source>
</evidence>